<dbReference type="SUPFAM" id="SSF52374">
    <property type="entry name" value="Nucleotidylyl transferase"/>
    <property type="match status" value="1"/>
</dbReference>
<sequence>MAYRNPLLLITRKQIKNQQSLNVVISSALPQVEPGSNLYIQITADYTQLSILIDELVSVYDTARHYSEENKNISTYVLFGSNYLNLFNYCDWTIALYQSSDALSRFINKPGIPIKLLQESNTDLSEFKPDAHPMDNLTGSKDEYHTVAVGGTFDHLHDGHKILLTASIFLASTILIIGVTGPKLLVNKKYAEYMESYDQRASIVGRFVKLIDFNQRTDFYQINDVCGPTGHINEIDALVVSFETASGGDYVNNLRKEEGLKQLKIIAVCVIGGKDSEQFKEKLSSTYLRKLEAEKQQ</sequence>
<dbReference type="RefSeq" id="XP_038779544.1">
    <property type="nucleotide sequence ID" value="XM_038923616.1"/>
</dbReference>
<dbReference type="KEGG" id="bnn:FOA43_003365"/>
<dbReference type="Proteomes" id="UP000662931">
    <property type="component" value="Chromosome 4"/>
</dbReference>
<dbReference type="PANTHER" id="PTHR10695">
    <property type="entry name" value="DEPHOSPHO-COA KINASE-RELATED"/>
    <property type="match status" value="1"/>
</dbReference>
<dbReference type="OrthoDB" id="330671at2759"/>
<dbReference type="InterPro" id="IPR014729">
    <property type="entry name" value="Rossmann-like_a/b/a_fold"/>
</dbReference>
<dbReference type="GO" id="GO:0004140">
    <property type="term" value="F:dephospho-CoA kinase activity"/>
    <property type="evidence" value="ECO:0007669"/>
    <property type="project" value="TreeGrafter"/>
</dbReference>
<name>A0A875S8H1_EENNA</name>
<dbReference type="AlphaFoldDB" id="A0A875S8H1"/>
<feature type="domain" description="Cytidyltransferase-like" evidence="1">
    <location>
        <begin position="149"/>
        <end position="290"/>
    </location>
</feature>
<proteinExistence type="predicted"/>
<evidence type="ECO:0000259" key="1">
    <source>
        <dbReference type="Pfam" id="PF01467"/>
    </source>
</evidence>
<dbReference type="Pfam" id="PF01467">
    <property type="entry name" value="CTP_transf_like"/>
    <property type="match status" value="1"/>
</dbReference>
<accession>A0A875S8H1</accession>
<dbReference type="InterPro" id="IPR004821">
    <property type="entry name" value="Cyt_trans-like"/>
</dbReference>
<dbReference type="PANTHER" id="PTHR10695:SF46">
    <property type="entry name" value="BIFUNCTIONAL COENZYME A SYNTHASE-RELATED"/>
    <property type="match status" value="1"/>
</dbReference>
<evidence type="ECO:0000313" key="2">
    <source>
        <dbReference type="EMBL" id="QPG75979.1"/>
    </source>
</evidence>
<protein>
    <recommendedName>
        <fullName evidence="1">Cytidyltransferase-like domain-containing protein</fullName>
    </recommendedName>
</protein>
<evidence type="ECO:0000313" key="3">
    <source>
        <dbReference type="Proteomes" id="UP000662931"/>
    </source>
</evidence>
<organism evidence="2 3">
    <name type="scientific">Eeniella nana</name>
    <name type="common">Yeast</name>
    <name type="synonym">Brettanomyces nanus</name>
    <dbReference type="NCBI Taxonomy" id="13502"/>
    <lineage>
        <taxon>Eukaryota</taxon>
        <taxon>Fungi</taxon>
        <taxon>Dikarya</taxon>
        <taxon>Ascomycota</taxon>
        <taxon>Saccharomycotina</taxon>
        <taxon>Pichiomycetes</taxon>
        <taxon>Pichiales</taxon>
        <taxon>Pichiaceae</taxon>
        <taxon>Brettanomyces</taxon>
    </lineage>
</organism>
<dbReference type="EMBL" id="CP064815">
    <property type="protein sequence ID" value="QPG75979.1"/>
    <property type="molecule type" value="Genomic_DNA"/>
</dbReference>
<dbReference type="Gene3D" id="3.40.50.620">
    <property type="entry name" value="HUPs"/>
    <property type="match status" value="1"/>
</dbReference>
<gene>
    <name evidence="2" type="ORF">FOA43_003365</name>
</gene>
<keyword evidence="3" id="KW-1185">Reference proteome</keyword>
<dbReference type="NCBIfam" id="NF001985">
    <property type="entry name" value="PRK00777.1"/>
    <property type="match status" value="1"/>
</dbReference>
<dbReference type="GeneID" id="62196765"/>
<reference evidence="2" key="1">
    <citation type="submission" date="2020-10" db="EMBL/GenBank/DDBJ databases">
        <authorList>
            <person name="Roach M.J.R."/>
        </authorList>
    </citation>
    <scope>NUCLEOTIDE SEQUENCE</scope>
    <source>
        <strain evidence="2">CBS 1945</strain>
    </source>
</reference>
<dbReference type="GO" id="GO:0015937">
    <property type="term" value="P:coenzyme A biosynthetic process"/>
    <property type="evidence" value="ECO:0007669"/>
    <property type="project" value="TreeGrafter"/>
</dbReference>